<evidence type="ECO:0000256" key="1">
    <source>
        <dbReference type="SAM" id="Phobius"/>
    </source>
</evidence>
<protein>
    <submittedName>
        <fullName evidence="2">Uncharacterized protein</fullName>
    </submittedName>
</protein>
<keyword evidence="3" id="KW-1185">Reference proteome</keyword>
<feature type="transmembrane region" description="Helical" evidence="1">
    <location>
        <begin position="31"/>
        <end position="50"/>
    </location>
</feature>
<comment type="caution">
    <text evidence="2">The sequence shown here is derived from an EMBL/GenBank/DDBJ whole genome shotgun (WGS) entry which is preliminary data.</text>
</comment>
<keyword evidence="1" id="KW-0472">Membrane</keyword>
<reference evidence="3" key="1">
    <citation type="submission" date="2022-10" db="EMBL/GenBank/DDBJ databases">
        <title>Genome assembly of Pristionchus species.</title>
        <authorList>
            <person name="Yoshida K."/>
            <person name="Sommer R.J."/>
        </authorList>
    </citation>
    <scope>NUCLEOTIDE SEQUENCE [LARGE SCALE GENOMIC DNA]</scope>
    <source>
        <strain evidence="3">RS5460</strain>
    </source>
</reference>
<dbReference type="Proteomes" id="UP001328107">
    <property type="component" value="Unassembled WGS sequence"/>
</dbReference>
<dbReference type="EMBL" id="BTRK01000006">
    <property type="protein sequence ID" value="GMR59932.1"/>
    <property type="molecule type" value="Genomic_DNA"/>
</dbReference>
<sequence length="144" mass="16593">FQSLPSMPHLMGIDLAPLNVPLERRLQTMGVIYHFTFAFLAPFLTFLFFFWLAYSGYMLVVAAYVVWLWWDWDSPKQGLTQLHIVHTPPTIYVTSVCTSGSVDSSHSNSMQQHRYLITRITSLVFTRTVSSPFLHTTSSETERE</sequence>
<proteinExistence type="predicted"/>
<gene>
    <name evidence="2" type="ORF">PMAYCL1PPCAC_30127</name>
</gene>
<keyword evidence="1" id="KW-1133">Transmembrane helix</keyword>
<evidence type="ECO:0000313" key="3">
    <source>
        <dbReference type="Proteomes" id="UP001328107"/>
    </source>
</evidence>
<feature type="non-terminal residue" evidence="2">
    <location>
        <position position="1"/>
    </location>
</feature>
<dbReference type="AlphaFoldDB" id="A0AAN5DD04"/>
<accession>A0AAN5DD04</accession>
<organism evidence="2 3">
    <name type="scientific">Pristionchus mayeri</name>
    <dbReference type="NCBI Taxonomy" id="1317129"/>
    <lineage>
        <taxon>Eukaryota</taxon>
        <taxon>Metazoa</taxon>
        <taxon>Ecdysozoa</taxon>
        <taxon>Nematoda</taxon>
        <taxon>Chromadorea</taxon>
        <taxon>Rhabditida</taxon>
        <taxon>Rhabditina</taxon>
        <taxon>Diplogasteromorpha</taxon>
        <taxon>Diplogasteroidea</taxon>
        <taxon>Neodiplogasteridae</taxon>
        <taxon>Pristionchus</taxon>
    </lineage>
</organism>
<name>A0AAN5DD04_9BILA</name>
<evidence type="ECO:0000313" key="2">
    <source>
        <dbReference type="EMBL" id="GMR59932.1"/>
    </source>
</evidence>
<keyword evidence="1" id="KW-0812">Transmembrane</keyword>